<reference evidence="5" key="2">
    <citation type="journal article" date="2017" name="Plant J.">
        <title>Araport11: a complete reannotation of the Arabidopsis thaliana reference genome.</title>
        <authorList>
            <person name="Cheng C.Y."/>
            <person name="Krishnakumar V."/>
            <person name="Chan A.P."/>
            <person name="Thibaud-Nissen F."/>
            <person name="Schobel S."/>
            <person name="Town C.D."/>
        </authorList>
    </citation>
    <scope>GENOME REANNOTATION</scope>
    <source>
        <strain evidence="5">cv. Columbia</strain>
    </source>
</reference>
<dbReference type="InParanoid" id="A0A1P8AYJ0"/>
<feature type="region of interest" description="Disordered" evidence="1">
    <location>
        <begin position="715"/>
        <end position="762"/>
    </location>
</feature>
<dbReference type="PANTHER" id="PTHR46444:SF9">
    <property type="entry name" value="DCD (DEVELOPMENT AND CELL DEATH) DOMAIN PROTEIN"/>
    <property type="match status" value="1"/>
</dbReference>
<evidence type="ECO:0000256" key="1">
    <source>
        <dbReference type="SAM" id="MobiDB-lite"/>
    </source>
</evidence>
<dbReference type="InterPro" id="IPR013989">
    <property type="entry name" value="Dev_and_cell_death_domain"/>
</dbReference>
<dbReference type="Pfam" id="PF10539">
    <property type="entry name" value="Dev_Cell_Death"/>
    <property type="match status" value="1"/>
</dbReference>
<feature type="compositionally biased region" description="Basic and acidic residues" evidence="1">
    <location>
        <begin position="864"/>
        <end position="875"/>
    </location>
</feature>
<dbReference type="GlyGen" id="A0A1P8AYJ0">
    <property type="glycosylation" value="1 site"/>
</dbReference>
<dbReference type="SMART" id="SM00767">
    <property type="entry name" value="DCD"/>
    <property type="match status" value="1"/>
</dbReference>
<evidence type="ECO:0007829" key="6">
    <source>
        <dbReference type="PeptideAtlas" id="A0A1P8AYJ0"/>
    </source>
</evidence>
<evidence type="ECO:0000259" key="2">
    <source>
        <dbReference type="PROSITE" id="PS51222"/>
    </source>
</evidence>
<proteinExistence type="evidence at protein level"/>
<evidence type="ECO:0000313" key="3">
    <source>
        <dbReference type="Araport" id="AT2G35140"/>
    </source>
</evidence>
<dbReference type="PaxDb" id="3702-AT2G35140.3"/>
<feature type="compositionally biased region" description="Polar residues" evidence="1">
    <location>
        <begin position="715"/>
        <end position="735"/>
    </location>
</feature>
<name>A0A1P8AYJ0_ARATH</name>
<evidence type="ECO:0007829" key="7">
    <source>
        <dbReference type="ProteomicsDB" id="A0A1P8AYJ0"/>
    </source>
</evidence>
<feature type="compositionally biased region" description="Basic and acidic residues" evidence="1">
    <location>
        <begin position="745"/>
        <end position="758"/>
    </location>
</feature>
<feature type="domain" description="DCD" evidence="2">
    <location>
        <begin position="45"/>
        <end position="175"/>
    </location>
</feature>
<dbReference type="TAIR" id="AT2G35140"/>
<dbReference type="eggNOG" id="ENOG502RE3S">
    <property type="taxonomic scope" value="Eukaryota"/>
</dbReference>
<dbReference type="ExpressionAtlas" id="A0A1P8AYJ0">
    <property type="expression patterns" value="baseline and differential"/>
</dbReference>
<accession>A0A1P8AYJ0</accession>
<dbReference type="GeneID" id="818080"/>
<gene>
    <name evidence="3 4" type="ordered locus">At2g35140</name>
    <name evidence="4" type="ORF">T4C15.19</name>
    <name evidence="4" type="ORF">T4C15_19</name>
</gene>
<dbReference type="PANTHER" id="PTHR46444">
    <property type="entry name" value="DCD (DEVELOPMENT AND CELL DEATH) DOMAIN PROTEIN-RELATED"/>
    <property type="match status" value="1"/>
</dbReference>
<evidence type="ECO:0000313" key="4">
    <source>
        <dbReference type="EMBL" id="ANM61718.1"/>
    </source>
</evidence>
<keyword evidence="6 7" id="KW-1267">Proteomics identification</keyword>
<organism evidence="4 5">
    <name type="scientific">Arabidopsis thaliana</name>
    <name type="common">Mouse-ear cress</name>
    <dbReference type="NCBI Taxonomy" id="3702"/>
    <lineage>
        <taxon>Eukaryota</taxon>
        <taxon>Viridiplantae</taxon>
        <taxon>Streptophyta</taxon>
        <taxon>Embryophyta</taxon>
        <taxon>Tracheophyta</taxon>
        <taxon>Spermatophyta</taxon>
        <taxon>Magnoliopsida</taxon>
        <taxon>eudicotyledons</taxon>
        <taxon>Gunneridae</taxon>
        <taxon>Pentapetalae</taxon>
        <taxon>rosids</taxon>
        <taxon>malvids</taxon>
        <taxon>Brassicales</taxon>
        <taxon>Brassicaceae</taxon>
        <taxon>Camelineae</taxon>
        <taxon>Arabidopsis</taxon>
    </lineage>
</organism>
<feature type="region of interest" description="Disordered" evidence="1">
    <location>
        <begin position="184"/>
        <end position="206"/>
    </location>
</feature>
<dbReference type="PROSITE" id="PS51222">
    <property type="entry name" value="DCD"/>
    <property type="match status" value="1"/>
</dbReference>
<sequence length="905" mass="101979">MFVIEVEFKNQETPSRDFFSQFSVTAMPKNRRMMEEFNGASSGGEPEYGAIFMSNNSTRKECLSRKLFGLPIGLGGFVKHVKAGMMLFLFEFEKRELHGVFQACSDGAINIEPNAFRSSGKQFPAQVKFTEKWRCRPLCESEFGNAIHENYFTPTKFNFGLSKAQVQRLLKLFSMKKVERSRLRETAAPKPLRKSENTVGDRGFRNRCAGEMDEDVDREFPFRVTPSGDHRGRRLTENYGFGEESDSGLEYDPTKGNEYSRLVDPKLHGLKDRLRCKVTMNNNFGTDASTKNSYNSLVNDRKVPKNLRHAANGWLESEYHEKDGIAQASLWSNNKERLNFESDPVVPAQSSVPPDLPYETNTGYYDPDHPSIMGDATMTSSRHGLGAPNVDLTGSASFTANSNYGFGEDIIPFGDYVSDALPSERFQPFPDEHNGTSMNTSSLGSGGFYIPMPIEHWNGHLRHSQFLGPLTSAGGTENMREFERPMYSDRNIFPSFVYPSSSRGLSTKDGLNNELQTYQHPEEFGDHVSYTTDMVVRGPSIHPSFTNPSTSGDGADLYPENRANNEVQAYQPHKEFGGDAFDSNNRVTHRVSPAKLERNRTRPSVFNRLGGRLKQLDAERDTSPDTESVDEVMAFLNDCHKDWMEQKRANMSNSEDVAIPKKKKEKIHTAEVLDNDLMLTFTETTPDDLLDCEGSMEHSVQKLPFIDFKRRSRAQRSLGNPTQGCKDNPEHSASPNKKRKLLRPKLVEDDSEKDRENKAGPIKIVLASEKDRGNNDLTVKVLASQSPTKVHVHDFLGRNEGDSQMDRGRNDNPIETVLASQSATEVPVHDFLGRNECDSQKDDNPVENLLASQSATEVHVRDFFGRNEDDSEKNKGNNNDPAENFLALEYASEVPFHDFLGRDER</sequence>
<evidence type="ECO:0000313" key="5">
    <source>
        <dbReference type="Proteomes" id="UP000006548"/>
    </source>
</evidence>
<feature type="region of interest" description="Disordered" evidence="1">
    <location>
        <begin position="221"/>
        <end position="257"/>
    </location>
</feature>
<keyword evidence="5" id="KW-1185">Reference proteome</keyword>
<feature type="region of interest" description="Disordered" evidence="1">
    <location>
        <begin position="864"/>
        <end position="883"/>
    </location>
</feature>
<protein>
    <submittedName>
        <fullName evidence="4">DCD (Development and Cell Death) domain protein</fullName>
    </submittedName>
</protein>
<dbReference type="AlphaFoldDB" id="A0A1P8AYJ0"/>
<dbReference type="Araport" id="AT2G35140"/>
<dbReference type="FunCoup" id="A0A1P8AYJ0">
    <property type="interactions" value="2"/>
</dbReference>
<reference evidence="4 5" key="1">
    <citation type="journal article" date="1999" name="Nature">
        <title>Sequence and analysis of chromosome 2 of the plant Arabidopsis thaliana.</title>
        <authorList>
            <person name="Lin X."/>
            <person name="Kaul S."/>
            <person name="Rounsley S."/>
            <person name="Shea T.P."/>
            <person name="Benito M.I."/>
            <person name="Town C.D."/>
            <person name="Fujii C.Y."/>
            <person name="Mason T."/>
            <person name="Bowman C.L."/>
            <person name="Barnstead M."/>
            <person name="Feldblyum T.V."/>
            <person name="Buell C.R."/>
            <person name="Ketchum K.A."/>
            <person name="Lee J."/>
            <person name="Ronning C.M."/>
            <person name="Koo H.L."/>
            <person name="Moffat K.S."/>
            <person name="Cronin L.A."/>
            <person name="Shen M."/>
            <person name="Pai G."/>
            <person name="Van Aken S."/>
            <person name="Umayam L."/>
            <person name="Tallon L.J."/>
            <person name="Gill J.E."/>
            <person name="Adams M.D."/>
            <person name="Carrera A.J."/>
            <person name="Creasy T.H."/>
            <person name="Goodman H.M."/>
            <person name="Somerville C.R."/>
            <person name="Copenhaver G.P."/>
            <person name="Preuss D."/>
            <person name="Nierman W.C."/>
            <person name="White O."/>
            <person name="Eisen J.A."/>
            <person name="Salzberg S.L."/>
            <person name="Fraser C.M."/>
            <person name="Venter J.C."/>
        </authorList>
    </citation>
    <scope>NUCLEOTIDE SEQUENCE [LARGE SCALE GENOMIC DNA]</scope>
    <source>
        <strain evidence="5">cv. Columbia</strain>
    </source>
</reference>
<dbReference type="Proteomes" id="UP000006548">
    <property type="component" value="Chromosome 2"/>
</dbReference>
<dbReference type="EMBL" id="CP002685">
    <property type="protein sequence ID" value="ANM61718.1"/>
    <property type="molecule type" value="Genomic_DNA"/>
</dbReference>
<dbReference type="ProteomicsDB" id="203826"/>